<protein>
    <submittedName>
        <fullName evidence="2">Uncharacterized protein</fullName>
    </submittedName>
</protein>
<evidence type="ECO:0000256" key="1">
    <source>
        <dbReference type="SAM" id="MobiDB-lite"/>
    </source>
</evidence>
<feature type="compositionally biased region" description="Low complexity" evidence="1">
    <location>
        <begin position="279"/>
        <end position="301"/>
    </location>
</feature>
<evidence type="ECO:0000313" key="2">
    <source>
        <dbReference type="EMBL" id="EED92912.1"/>
    </source>
</evidence>
<feature type="compositionally biased region" description="Basic residues" evidence="1">
    <location>
        <begin position="124"/>
        <end position="137"/>
    </location>
</feature>
<dbReference type="PANTHER" id="PTHR43215">
    <property type="entry name" value="RADIAL SPOKE HEAD 1 HOMOLOG"/>
    <property type="match status" value="1"/>
</dbReference>
<accession>B8BZN5</accession>
<dbReference type="Proteomes" id="UP000001449">
    <property type="component" value="Chromosome 4"/>
</dbReference>
<feature type="region of interest" description="Disordered" evidence="1">
    <location>
        <begin position="631"/>
        <end position="699"/>
    </location>
</feature>
<gene>
    <name evidence="2" type="ORF">THAPSDRAFT_4570</name>
</gene>
<sequence length="810" mass="88871">MAPSQQMDDEGRCFLHPAIQLKSIKKNGEWRTLMNACPLCISGMPATGQSIPTRSSKSSAISAIVSSSAPSNPASSMALDVTSTEQFESEPWQDGDDMNNMTRNAVVPLNRSDESSSEPTSATTKKKPSSRSRPKSSSRREGERSSSSSSSTSKRSSKRRSDAPKKERLSSESPPHFRPAPPPQSSSQQQQSNQQQYEREDDDADRPQRQSMPMAVEKDEYKDNYQDFLHFLQEDKKRLSAKASSQNNTIAYNQQQPQAQRIPVQQQNTYHPPPAMSNQYDVQPQQQQQQQQDVSPQRQQSTFRPPPPKRPDPEDATDIRGFTIRQQQQQAQIQPPQQSNVRSSPRYPPPSTTQSRPPPPRQQQHPQAMSSYKPIEQDEVSVMSMSSVVRNMYTQQKNQSEASSSSSSSDDEEGEDTSSKNNSNNVSKEISTSEFDSKGRKKMFKGWQTLLSNCPECCLDEMRRVKDSRAKSNYHGSGGSRVGGSSRAGNSRSSKGSSGRRSKKKGELSNPPVTQVNVKSGGSDSQSVGSGANDDNESVGTASTITISSYTHSTGGNRGSWQNFVHASDGINSSSNDVAPARVTRMPYTDQYGDNGWYTGEVDGTSGTPNGMGTMNYSNGAVYEGEWRNGVSVSPSKTREEPITSGVKSMRHHGQHRPMHRPQRNFHRPPPRSSLEPLYEDEGSSSSVGQVSSAKTRWSLPQQEHQEFAPAHQRKVVCGMPWQDGNGDTGSYTGEVNSLNVPSGMGSMRYNNGFVAEGMWNDGEIDQGDDEMSTSAMSYQGGGGGGQKSLDSFMASNVRRLGRGSSSSVQ</sequence>
<feature type="compositionally biased region" description="Low complexity" evidence="1">
    <location>
        <begin position="50"/>
        <end position="78"/>
    </location>
</feature>
<feature type="compositionally biased region" description="Low complexity" evidence="1">
    <location>
        <begin position="520"/>
        <end position="531"/>
    </location>
</feature>
<proteinExistence type="predicted"/>
<feature type="compositionally biased region" description="Acidic residues" evidence="1">
    <location>
        <begin position="87"/>
        <end position="97"/>
    </location>
</feature>
<feature type="compositionally biased region" description="Low complexity" evidence="1">
    <location>
        <begin position="684"/>
        <end position="693"/>
    </location>
</feature>
<feature type="compositionally biased region" description="Low complexity" evidence="1">
    <location>
        <begin position="483"/>
        <end position="497"/>
    </location>
</feature>
<feature type="region of interest" description="Disordered" evidence="1">
    <location>
        <begin position="762"/>
        <end position="810"/>
    </location>
</feature>
<feature type="region of interest" description="Disordered" evidence="1">
    <location>
        <begin position="590"/>
        <end position="611"/>
    </location>
</feature>
<reference evidence="2 3" key="1">
    <citation type="journal article" date="2004" name="Science">
        <title>The genome of the diatom Thalassiosira pseudonana: ecology, evolution, and metabolism.</title>
        <authorList>
            <person name="Armbrust E.V."/>
            <person name="Berges J.A."/>
            <person name="Bowler C."/>
            <person name="Green B.R."/>
            <person name="Martinez D."/>
            <person name="Putnam N.H."/>
            <person name="Zhou S."/>
            <person name="Allen A.E."/>
            <person name="Apt K.E."/>
            <person name="Bechner M."/>
            <person name="Brzezinski M.A."/>
            <person name="Chaal B.K."/>
            <person name="Chiovitti A."/>
            <person name="Davis A.K."/>
            <person name="Demarest M.S."/>
            <person name="Detter J.C."/>
            <person name="Glavina T."/>
            <person name="Goodstein D."/>
            <person name="Hadi M.Z."/>
            <person name="Hellsten U."/>
            <person name="Hildebrand M."/>
            <person name="Jenkins B.D."/>
            <person name="Jurka J."/>
            <person name="Kapitonov V.V."/>
            <person name="Kroger N."/>
            <person name="Lau W.W."/>
            <person name="Lane T.W."/>
            <person name="Larimer F.W."/>
            <person name="Lippmeier J.C."/>
            <person name="Lucas S."/>
            <person name="Medina M."/>
            <person name="Montsant A."/>
            <person name="Obornik M."/>
            <person name="Parker M.S."/>
            <person name="Palenik B."/>
            <person name="Pazour G.J."/>
            <person name="Richardson P.M."/>
            <person name="Rynearson T.A."/>
            <person name="Saito M.A."/>
            <person name="Schwartz D.C."/>
            <person name="Thamatrakoln K."/>
            <person name="Valentin K."/>
            <person name="Vardi A."/>
            <person name="Wilkerson F.P."/>
            <person name="Rokhsar D.S."/>
        </authorList>
    </citation>
    <scope>NUCLEOTIDE SEQUENCE [LARGE SCALE GENOMIC DNA]</scope>
    <source>
        <strain evidence="2 3">CCMP1335</strain>
    </source>
</reference>
<dbReference type="AlphaFoldDB" id="B8BZN5"/>
<dbReference type="RefSeq" id="XP_002289375.1">
    <property type="nucleotide sequence ID" value="XM_002289339.1"/>
</dbReference>
<feature type="compositionally biased region" description="Polar residues" evidence="1">
    <location>
        <begin position="559"/>
        <end position="577"/>
    </location>
</feature>
<reference evidence="2 3" key="2">
    <citation type="journal article" date="2008" name="Nature">
        <title>The Phaeodactylum genome reveals the evolutionary history of diatom genomes.</title>
        <authorList>
            <person name="Bowler C."/>
            <person name="Allen A.E."/>
            <person name="Badger J.H."/>
            <person name="Grimwood J."/>
            <person name="Jabbari K."/>
            <person name="Kuo A."/>
            <person name="Maheswari U."/>
            <person name="Martens C."/>
            <person name="Maumus F."/>
            <person name="Otillar R.P."/>
            <person name="Rayko E."/>
            <person name="Salamov A."/>
            <person name="Vandepoele K."/>
            <person name="Beszteri B."/>
            <person name="Gruber A."/>
            <person name="Heijde M."/>
            <person name="Katinka M."/>
            <person name="Mock T."/>
            <person name="Valentin K."/>
            <person name="Verret F."/>
            <person name="Berges J.A."/>
            <person name="Brownlee C."/>
            <person name="Cadoret J.P."/>
            <person name="Chiovitti A."/>
            <person name="Choi C.J."/>
            <person name="Coesel S."/>
            <person name="De Martino A."/>
            <person name="Detter J.C."/>
            <person name="Durkin C."/>
            <person name="Falciatore A."/>
            <person name="Fournet J."/>
            <person name="Haruta M."/>
            <person name="Huysman M.J."/>
            <person name="Jenkins B.D."/>
            <person name="Jiroutova K."/>
            <person name="Jorgensen R.E."/>
            <person name="Joubert Y."/>
            <person name="Kaplan A."/>
            <person name="Kroger N."/>
            <person name="Kroth P.G."/>
            <person name="La Roche J."/>
            <person name="Lindquist E."/>
            <person name="Lommer M."/>
            <person name="Martin-Jezequel V."/>
            <person name="Lopez P.J."/>
            <person name="Lucas S."/>
            <person name="Mangogna M."/>
            <person name="McGinnis K."/>
            <person name="Medlin L.K."/>
            <person name="Montsant A."/>
            <person name="Oudot-Le Secq M.P."/>
            <person name="Napoli C."/>
            <person name="Obornik M."/>
            <person name="Parker M.S."/>
            <person name="Petit J.L."/>
            <person name="Porcel B.M."/>
            <person name="Poulsen N."/>
            <person name="Robison M."/>
            <person name="Rychlewski L."/>
            <person name="Rynearson T.A."/>
            <person name="Schmutz J."/>
            <person name="Shapiro H."/>
            <person name="Siaut M."/>
            <person name="Stanley M."/>
            <person name="Sussman M.R."/>
            <person name="Taylor A.R."/>
            <person name="Vardi A."/>
            <person name="von Dassow P."/>
            <person name="Vyverman W."/>
            <person name="Willis A."/>
            <person name="Wyrwicz L.S."/>
            <person name="Rokhsar D.S."/>
            <person name="Weissenbach J."/>
            <person name="Armbrust E.V."/>
            <person name="Green B.R."/>
            <person name="Van de Peer Y."/>
            <person name="Grigoriev I.V."/>
        </authorList>
    </citation>
    <scope>NUCLEOTIDE SEQUENCE [LARGE SCALE GENOMIC DNA]</scope>
    <source>
        <strain evidence="2 3">CCMP1335</strain>
    </source>
</reference>
<dbReference type="KEGG" id="tps:THAPSDRAFT_4570"/>
<name>B8BZN5_THAPS</name>
<feature type="compositionally biased region" description="Low complexity" evidence="1">
    <location>
        <begin position="380"/>
        <end position="389"/>
    </location>
</feature>
<organism evidence="2 3">
    <name type="scientific">Thalassiosira pseudonana</name>
    <name type="common">Marine diatom</name>
    <name type="synonym">Cyclotella nana</name>
    <dbReference type="NCBI Taxonomy" id="35128"/>
    <lineage>
        <taxon>Eukaryota</taxon>
        <taxon>Sar</taxon>
        <taxon>Stramenopiles</taxon>
        <taxon>Ochrophyta</taxon>
        <taxon>Bacillariophyta</taxon>
        <taxon>Coscinodiscophyceae</taxon>
        <taxon>Thalassiosirophycidae</taxon>
        <taxon>Thalassiosirales</taxon>
        <taxon>Thalassiosiraceae</taxon>
        <taxon>Thalassiosira</taxon>
    </lineage>
</organism>
<feature type="compositionally biased region" description="Basic and acidic residues" evidence="1">
    <location>
        <begin position="159"/>
        <end position="170"/>
    </location>
</feature>
<evidence type="ECO:0000313" key="3">
    <source>
        <dbReference type="Proteomes" id="UP000001449"/>
    </source>
</evidence>
<feature type="compositionally biased region" description="Low complexity" evidence="1">
    <location>
        <begin position="326"/>
        <end position="345"/>
    </location>
</feature>
<dbReference type="OMA" id="PFTICET"/>
<dbReference type="InParanoid" id="B8BZN5"/>
<feature type="compositionally biased region" description="Low complexity" evidence="1">
    <location>
        <begin position="185"/>
        <end position="196"/>
    </location>
</feature>
<feature type="region of interest" description="Disordered" evidence="1">
    <location>
        <begin position="47"/>
        <end position="221"/>
    </location>
</feature>
<feature type="compositionally biased region" description="Low complexity" evidence="1">
    <location>
        <begin position="254"/>
        <end position="267"/>
    </location>
</feature>
<dbReference type="PaxDb" id="35128-Thaps4570"/>
<dbReference type="HOGENOM" id="CLU_348373_0_0_1"/>
<feature type="compositionally biased region" description="Low complexity" evidence="1">
    <location>
        <begin position="419"/>
        <end position="428"/>
    </location>
</feature>
<keyword evidence="3" id="KW-1185">Reference proteome</keyword>
<dbReference type="Gene3D" id="2.20.110.10">
    <property type="entry name" value="Histone H3 K4-specific methyltransferase SET7/9 N-terminal domain"/>
    <property type="match status" value="1"/>
</dbReference>
<feature type="compositionally biased region" description="Basic residues" evidence="1">
    <location>
        <begin position="649"/>
        <end position="670"/>
    </location>
</feature>
<dbReference type="PANTHER" id="PTHR43215:SF14">
    <property type="entry name" value="RADIAL SPOKE HEAD 1 HOMOLOG"/>
    <property type="match status" value="1"/>
</dbReference>
<feature type="compositionally biased region" description="Low complexity" evidence="1">
    <location>
        <begin position="145"/>
        <end position="154"/>
    </location>
</feature>
<dbReference type="EMBL" id="CM000641">
    <property type="protein sequence ID" value="EED92912.1"/>
    <property type="molecule type" value="Genomic_DNA"/>
</dbReference>
<feature type="region of interest" description="Disordered" evidence="1">
    <location>
        <begin position="238"/>
        <end position="440"/>
    </location>
</feature>
<dbReference type="GeneID" id="7446126"/>
<feature type="compositionally biased region" description="Low complexity" evidence="1">
    <location>
        <begin position="541"/>
        <end position="554"/>
    </location>
</feature>
<feature type="region of interest" description="Disordered" evidence="1">
    <location>
        <begin position="468"/>
        <end position="578"/>
    </location>
</feature>
<feature type="compositionally biased region" description="Pro residues" evidence="1">
    <location>
        <begin position="346"/>
        <end position="361"/>
    </location>
</feature>
<dbReference type="SUPFAM" id="SSF82185">
    <property type="entry name" value="Histone H3 K4-specific methyltransferase SET7/9 N-terminal domain"/>
    <property type="match status" value="1"/>
</dbReference>
<feature type="compositionally biased region" description="Polar residues" evidence="1">
    <location>
        <begin position="242"/>
        <end position="253"/>
    </location>
</feature>
<feature type="compositionally biased region" description="Acidic residues" evidence="1">
    <location>
        <begin position="763"/>
        <end position="772"/>
    </location>
</feature>